<dbReference type="Gene3D" id="1.50.10.130">
    <property type="entry name" value="Terpene synthase, N-terminal domain"/>
    <property type="match status" value="1"/>
</dbReference>
<dbReference type="SMR" id="T2C602"/>
<accession>T2C602</accession>
<dbReference type="CDD" id="cd00684">
    <property type="entry name" value="Terpene_cyclase_plant_C1"/>
    <property type="match status" value="1"/>
</dbReference>
<feature type="domain" description="Terpene synthase metal-binding" evidence="7">
    <location>
        <begin position="256"/>
        <end position="490"/>
    </location>
</feature>
<dbReference type="InterPro" id="IPR034741">
    <property type="entry name" value="Terpene_cyclase-like_1_C"/>
</dbReference>
<dbReference type="InterPro" id="IPR001906">
    <property type="entry name" value="Terpene_synth_N"/>
</dbReference>
<dbReference type="Gene3D" id="1.10.600.10">
    <property type="entry name" value="Farnesyl Diphosphate Synthase"/>
    <property type="match status" value="1"/>
</dbReference>
<dbReference type="InterPro" id="IPR044814">
    <property type="entry name" value="Terpene_cyclase_plant_C1"/>
</dbReference>
<evidence type="ECO:0000256" key="2">
    <source>
        <dbReference type="ARBA" id="ARBA00022723"/>
    </source>
</evidence>
<dbReference type="SFLD" id="SFLDG01019">
    <property type="entry name" value="Terpene_Cyclase_Like_1_C_Termi"/>
    <property type="match status" value="1"/>
</dbReference>
<dbReference type="GO" id="GO:0000287">
    <property type="term" value="F:magnesium ion binding"/>
    <property type="evidence" value="ECO:0007669"/>
    <property type="project" value="InterPro"/>
</dbReference>
<evidence type="ECO:0000256" key="1">
    <source>
        <dbReference type="ARBA" id="ARBA00001946"/>
    </source>
</evidence>
<feature type="domain" description="Terpene synthase N-terminal" evidence="6">
    <location>
        <begin position="30"/>
        <end position="209"/>
    </location>
</feature>
<dbReference type="SFLD" id="SFLDS00005">
    <property type="entry name" value="Isoprenoid_Synthase_Type_I"/>
    <property type="match status" value="1"/>
</dbReference>
<dbReference type="SUPFAM" id="SSF48576">
    <property type="entry name" value="Terpenoid synthases"/>
    <property type="match status" value="1"/>
</dbReference>
<keyword evidence="3" id="KW-0460">Magnesium</keyword>
<keyword evidence="2" id="KW-0479">Metal-binding</keyword>
<dbReference type="PANTHER" id="PTHR31225">
    <property type="entry name" value="OS04G0344100 PROTEIN-RELATED"/>
    <property type="match status" value="1"/>
</dbReference>
<organism evidence="8">
    <name type="scientific">Azadirachta indica var. indica</name>
    <dbReference type="NCBI Taxonomy" id="531399"/>
    <lineage>
        <taxon>Eukaryota</taxon>
        <taxon>Viridiplantae</taxon>
        <taxon>Streptophyta</taxon>
        <taxon>Embryophyta</taxon>
        <taxon>Tracheophyta</taxon>
        <taxon>Spermatophyta</taxon>
        <taxon>Magnoliopsida</taxon>
        <taxon>eudicotyledons</taxon>
        <taxon>Gunneridae</taxon>
        <taxon>Pentapetalae</taxon>
        <taxon>rosids</taxon>
        <taxon>malvids</taxon>
        <taxon>Sapindales</taxon>
        <taxon>Meliaceae</taxon>
        <taxon>Azadirachta</taxon>
    </lineage>
</organism>
<dbReference type="GO" id="GO:0010333">
    <property type="term" value="F:terpene synthase activity"/>
    <property type="evidence" value="ECO:0007669"/>
    <property type="project" value="InterPro"/>
</dbReference>
<evidence type="ECO:0000256" key="5">
    <source>
        <dbReference type="SAM" id="MobiDB-lite"/>
    </source>
</evidence>
<dbReference type="InterPro" id="IPR008949">
    <property type="entry name" value="Isoprenoid_synthase_dom_sf"/>
</dbReference>
<keyword evidence="4" id="KW-0456">Lyase</keyword>
<dbReference type="Pfam" id="PF03936">
    <property type="entry name" value="Terpene_synth_C"/>
    <property type="match status" value="1"/>
</dbReference>
<proteinExistence type="evidence at transcript level"/>
<dbReference type="Pfam" id="PF01397">
    <property type="entry name" value="Terpene_synth"/>
    <property type="match status" value="1"/>
</dbReference>
<dbReference type="FunFam" id="1.50.10.130:FF:000001">
    <property type="entry name" value="Isoprene synthase, chloroplastic"/>
    <property type="match status" value="1"/>
</dbReference>
<evidence type="ECO:0000256" key="3">
    <source>
        <dbReference type="ARBA" id="ARBA00022842"/>
    </source>
</evidence>
<reference evidence="8" key="1">
    <citation type="submission" date="2013-02" db="EMBL/GenBank/DDBJ databases">
        <title>Cloning and expression of sesquiterpene synthase from neem.</title>
        <authorList>
            <person name="Venkata K."/>
        </authorList>
    </citation>
    <scope>NUCLEOTIDE SEQUENCE</scope>
    <source>
        <tissue evidence="8">Seed</tissue>
    </source>
</reference>
<dbReference type="GO" id="GO:0016102">
    <property type="term" value="P:diterpenoid biosynthetic process"/>
    <property type="evidence" value="ECO:0007669"/>
    <property type="project" value="InterPro"/>
</dbReference>
<dbReference type="EMBL" id="KC631822">
    <property type="protein sequence ID" value="AGV28055.1"/>
    <property type="molecule type" value="mRNA"/>
</dbReference>
<protein>
    <submittedName>
        <fullName evidence="8">Sesquiterpene synthase</fullName>
    </submittedName>
</protein>
<dbReference type="PANTHER" id="PTHR31225:SF221">
    <property type="entry name" value="(-)-GERMACRENE D SYNTHASE"/>
    <property type="match status" value="1"/>
</dbReference>
<dbReference type="AlphaFoldDB" id="T2C602"/>
<dbReference type="InterPro" id="IPR036965">
    <property type="entry name" value="Terpene_synth_N_sf"/>
</dbReference>
<evidence type="ECO:0000259" key="7">
    <source>
        <dbReference type="Pfam" id="PF03936"/>
    </source>
</evidence>
<feature type="region of interest" description="Disordered" evidence="5">
    <location>
        <begin position="1"/>
        <end position="25"/>
    </location>
</feature>
<dbReference type="InterPro" id="IPR050148">
    <property type="entry name" value="Terpene_synthase-like"/>
</dbReference>
<name>T2C602_AZAIN</name>
<evidence type="ECO:0000256" key="4">
    <source>
        <dbReference type="ARBA" id="ARBA00023239"/>
    </source>
</evidence>
<comment type="cofactor">
    <cofactor evidence="1">
        <name>Mg(2+)</name>
        <dbReference type="ChEBI" id="CHEBI:18420"/>
    </cofactor>
</comment>
<sequence>MSRQLSASPVADHNAEPDSNRRSASYHPSIWGDHFLSYASNDSMETTDIIDAEHQELKEEIGRMLMGDINKPSQKKPDFIDSIQRLGVSYHFENEIDGILGKIYNTDHHACDDENIDDLYYISLHFRLLRQHGYKITADVFNKFKDSDGNFKDSLVGDLRGMLSLYEVTHLKVHGENILDEAFAFVTKYFKLTTTQFNSPLVAQIKHALKRPIHKSLQRLEARYYMSIYQEDPPHDKVLLTFAKLDFNKLQKLHQKELSGITRDRVVECYFWTLEVYFEPKYSLARRIVTKVIAMTSVIDDIYDVYGTIEGLEFFTVAIERWDISVVDQLPEYMKLCYQVLLDVYSEIEKDLVYQRKLYRLYHAKEAMKTVVKNYFLETKWCHKKYVPKMNEYMIVALVTSAYSMLATTSFVGMGDIVTKEAFEWLFSNPKMIIASSVVCRLMDDIVSHKFEQKRGHVASSIECFMKEHGASEEEACNEFQKKITNAWKDINEECLRPTSVPMPLLLRILNLTRVIDVIYKDEDGYTHAGVVLKGYVASFLIDPVPV</sequence>
<dbReference type="InterPro" id="IPR008930">
    <property type="entry name" value="Terpenoid_cyclase/PrenylTrfase"/>
</dbReference>
<dbReference type="FunFam" id="1.10.600.10:FF:000007">
    <property type="entry name" value="Isoprene synthase, chloroplastic"/>
    <property type="match status" value="1"/>
</dbReference>
<dbReference type="InterPro" id="IPR005630">
    <property type="entry name" value="Terpene_synthase_metal-bd"/>
</dbReference>
<evidence type="ECO:0000259" key="6">
    <source>
        <dbReference type="Pfam" id="PF01397"/>
    </source>
</evidence>
<dbReference type="SUPFAM" id="SSF48239">
    <property type="entry name" value="Terpenoid cyclases/Protein prenyltransferases"/>
    <property type="match status" value="1"/>
</dbReference>
<evidence type="ECO:0000313" key="8">
    <source>
        <dbReference type="EMBL" id="AGV28055.1"/>
    </source>
</evidence>